<proteinExistence type="predicted"/>
<protein>
    <submittedName>
        <fullName evidence="2">HlyD family secretion protein</fullName>
    </submittedName>
</protein>
<keyword evidence="1" id="KW-1133">Transmembrane helix</keyword>
<name>A0A316DK64_9BACT</name>
<dbReference type="RefSeq" id="WP_109744878.1">
    <property type="nucleotide sequence ID" value="NZ_QGGO01000032.1"/>
</dbReference>
<reference evidence="2 3" key="1">
    <citation type="submission" date="2018-05" db="EMBL/GenBank/DDBJ databases">
        <title>Genomic Encyclopedia of Archaeal and Bacterial Type Strains, Phase II (KMG-II): from individual species to whole genera.</title>
        <authorList>
            <person name="Goeker M."/>
        </authorList>
    </citation>
    <scope>NUCLEOTIDE SEQUENCE [LARGE SCALE GENOMIC DNA]</scope>
    <source>
        <strain evidence="2 3">DSM 22214</strain>
    </source>
</reference>
<evidence type="ECO:0000313" key="3">
    <source>
        <dbReference type="Proteomes" id="UP000245489"/>
    </source>
</evidence>
<sequence length="239" mass="26893">MPESVLHIPERSDEMQEIIGYVPHWVIRWGVSIIFIALAIILMTSVMIQYPDTLTAKALINAREQPQKITWYTTDPEISYESKVKDAQNVIVGDTLVIENDQKTNIITPITAKVSGRTYLLKGVENKPKAWMLLVVPKVSNYEVQLRLPVHGAGKVKKGQRVLVKLDAYPQDEFGFLEGEITEMVPVSIDNYYRANVKLTNGLITNVGKTLPIQPLLQGSAEVMLDDKRISSRIFGTLF</sequence>
<feature type="transmembrane region" description="Helical" evidence="1">
    <location>
        <begin position="25"/>
        <end position="48"/>
    </location>
</feature>
<organism evidence="2 3">
    <name type="scientific">Arcicella aurantiaca</name>
    <dbReference type="NCBI Taxonomy" id="591202"/>
    <lineage>
        <taxon>Bacteria</taxon>
        <taxon>Pseudomonadati</taxon>
        <taxon>Bacteroidota</taxon>
        <taxon>Cytophagia</taxon>
        <taxon>Cytophagales</taxon>
        <taxon>Flectobacillaceae</taxon>
        <taxon>Arcicella</taxon>
    </lineage>
</organism>
<dbReference type="EMBL" id="QGGO01000032">
    <property type="protein sequence ID" value="PWK18066.1"/>
    <property type="molecule type" value="Genomic_DNA"/>
</dbReference>
<keyword evidence="1" id="KW-0472">Membrane</keyword>
<accession>A0A316DK64</accession>
<dbReference type="Gene3D" id="2.40.30.170">
    <property type="match status" value="1"/>
</dbReference>
<keyword evidence="1" id="KW-0812">Transmembrane</keyword>
<dbReference type="OrthoDB" id="7057889at2"/>
<gene>
    <name evidence="2" type="ORF">LV89_04217</name>
</gene>
<dbReference type="AlphaFoldDB" id="A0A316DK64"/>
<evidence type="ECO:0000256" key="1">
    <source>
        <dbReference type="SAM" id="Phobius"/>
    </source>
</evidence>
<comment type="caution">
    <text evidence="2">The sequence shown here is derived from an EMBL/GenBank/DDBJ whole genome shotgun (WGS) entry which is preliminary data.</text>
</comment>
<evidence type="ECO:0000313" key="2">
    <source>
        <dbReference type="EMBL" id="PWK18066.1"/>
    </source>
</evidence>
<keyword evidence="3" id="KW-1185">Reference proteome</keyword>
<dbReference type="Proteomes" id="UP000245489">
    <property type="component" value="Unassembled WGS sequence"/>
</dbReference>